<dbReference type="EMBL" id="UZAH01029515">
    <property type="protein sequence ID" value="VDP06468.1"/>
    <property type="molecule type" value="Genomic_DNA"/>
</dbReference>
<sequence>MTSSLSTRQGILTRAGNRLSSILKDQSELVDLHLDASTEGAEHRESIKDPLIRIRKAKTAIRIEVNKREDALNKYNSAVDRLDEETPSISEILQRAEAHTDTAQGLLDNAYSAMTTLSKL</sequence>
<name>A0A183G4W8_HELPZ</name>
<dbReference type="WBParaSite" id="HPBE_0001660501-mRNA-1">
    <property type="protein sequence ID" value="HPBE_0001660501-mRNA-1"/>
    <property type="gene ID" value="HPBE_0001660501"/>
</dbReference>
<dbReference type="OrthoDB" id="5863648at2759"/>
<evidence type="ECO:0000313" key="2">
    <source>
        <dbReference type="Proteomes" id="UP000050761"/>
    </source>
</evidence>
<organism evidence="2 3">
    <name type="scientific">Heligmosomoides polygyrus</name>
    <name type="common">Parasitic roundworm</name>
    <dbReference type="NCBI Taxonomy" id="6339"/>
    <lineage>
        <taxon>Eukaryota</taxon>
        <taxon>Metazoa</taxon>
        <taxon>Ecdysozoa</taxon>
        <taxon>Nematoda</taxon>
        <taxon>Chromadorea</taxon>
        <taxon>Rhabditida</taxon>
        <taxon>Rhabditina</taxon>
        <taxon>Rhabditomorpha</taxon>
        <taxon>Strongyloidea</taxon>
        <taxon>Heligmosomidae</taxon>
        <taxon>Heligmosomoides</taxon>
    </lineage>
</organism>
<reference evidence="1 2" key="1">
    <citation type="submission" date="2018-11" db="EMBL/GenBank/DDBJ databases">
        <authorList>
            <consortium name="Pathogen Informatics"/>
        </authorList>
    </citation>
    <scope>NUCLEOTIDE SEQUENCE [LARGE SCALE GENOMIC DNA]</scope>
</reference>
<gene>
    <name evidence="1" type="ORF">HPBE_LOCUS16604</name>
</gene>
<evidence type="ECO:0000313" key="3">
    <source>
        <dbReference type="WBParaSite" id="HPBE_0001660501-mRNA-1"/>
    </source>
</evidence>
<reference evidence="3" key="2">
    <citation type="submission" date="2019-09" db="UniProtKB">
        <authorList>
            <consortium name="WormBaseParasite"/>
        </authorList>
    </citation>
    <scope>IDENTIFICATION</scope>
</reference>
<proteinExistence type="predicted"/>
<accession>A0A3P8B9A1</accession>
<dbReference type="AlphaFoldDB" id="A0A183G4W8"/>
<accession>A0A183G4W8</accession>
<dbReference type="Proteomes" id="UP000050761">
    <property type="component" value="Unassembled WGS sequence"/>
</dbReference>
<evidence type="ECO:0000313" key="1">
    <source>
        <dbReference type="EMBL" id="VDP06468.1"/>
    </source>
</evidence>
<keyword evidence="2" id="KW-1185">Reference proteome</keyword>
<protein>
    <submittedName>
        <fullName evidence="3">Tubulin-specific chaperone A</fullName>
    </submittedName>
</protein>